<dbReference type="SUPFAM" id="SSF54975">
    <property type="entry name" value="Acylphosphatase/BLUF domain-like"/>
    <property type="match status" value="1"/>
</dbReference>
<dbReference type="EC" id="3.6.1.7" evidence="2 5"/>
<organism evidence="8 9">
    <name type="scientific">Collinsella intestinalis</name>
    <dbReference type="NCBI Taxonomy" id="147207"/>
    <lineage>
        <taxon>Bacteria</taxon>
        <taxon>Bacillati</taxon>
        <taxon>Actinomycetota</taxon>
        <taxon>Coriobacteriia</taxon>
        <taxon>Coriobacteriales</taxon>
        <taxon>Coriobacteriaceae</taxon>
        <taxon>Collinsella</taxon>
    </lineage>
</organism>
<dbReference type="RefSeq" id="WP_152062943.1">
    <property type="nucleotide sequence ID" value="NZ_CABWIC010000007.1"/>
</dbReference>
<dbReference type="PANTHER" id="PTHR47268:SF4">
    <property type="entry name" value="ACYLPHOSPHATASE"/>
    <property type="match status" value="1"/>
</dbReference>
<dbReference type="InterPro" id="IPR036046">
    <property type="entry name" value="Acylphosphatase-like_dom_sf"/>
</dbReference>
<proteinExistence type="inferred from homology"/>
<dbReference type="InterPro" id="IPR017968">
    <property type="entry name" value="Acylphosphatase_CS"/>
</dbReference>
<evidence type="ECO:0000313" key="8">
    <source>
        <dbReference type="EMBL" id="VWL90822.1"/>
    </source>
</evidence>
<feature type="active site" evidence="5">
    <location>
        <position position="65"/>
    </location>
</feature>
<evidence type="ECO:0000256" key="1">
    <source>
        <dbReference type="ARBA" id="ARBA00005614"/>
    </source>
</evidence>
<dbReference type="PROSITE" id="PS00151">
    <property type="entry name" value="ACYLPHOSPHATASE_2"/>
    <property type="match status" value="1"/>
</dbReference>
<dbReference type="EMBL" id="CABWIC010000007">
    <property type="protein sequence ID" value="VWL90822.1"/>
    <property type="molecule type" value="Genomic_DNA"/>
</dbReference>
<evidence type="ECO:0000259" key="7">
    <source>
        <dbReference type="PROSITE" id="PS51160"/>
    </source>
</evidence>
<comment type="catalytic activity">
    <reaction evidence="4 5">
        <text>an acyl phosphate + H2O = a carboxylate + phosphate + H(+)</text>
        <dbReference type="Rhea" id="RHEA:14965"/>
        <dbReference type="ChEBI" id="CHEBI:15377"/>
        <dbReference type="ChEBI" id="CHEBI:15378"/>
        <dbReference type="ChEBI" id="CHEBI:29067"/>
        <dbReference type="ChEBI" id="CHEBI:43474"/>
        <dbReference type="ChEBI" id="CHEBI:59918"/>
        <dbReference type="EC" id="3.6.1.7"/>
    </reaction>
</comment>
<evidence type="ECO:0000256" key="4">
    <source>
        <dbReference type="ARBA" id="ARBA00047645"/>
    </source>
</evidence>
<dbReference type="InterPro" id="IPR020456">
    <property type="entry name" value="Acylphosphatase"/>
</dbReference>
<accession>A0A5K1IR62</accession>
<comment type="similarity">
    <text evidence="1 6">Belongs to the acylphosphatase family.</text>
</comment>
<dbReference type="OrthoDB" id="3182027at2"/>
<dbReference type="AlphaFoldDB" id="A0A5K1IR62"/>
<evidence type="ECO:0000313" key="9">
    <source>
        <dbReference type="Proteomes" id="UP000405524"/>
    </source>
</evidence>
<reference evidence="8 9" key="1">
    <citation type="submission" date="2019-10" db="EMBL/GenBank/DDBJ databases">
        <authorList>
            <person name="Wolf R A."/>
        </authorList>
    </citation>
    <scope>NUCLEOTIDE SEQUENCE [LARGE SCALE GENOMIC DNA]</scope>
    <source>
        <strain evidence="8">Collinsella_intestinalis_DSM_13632</strain>
    </source>
</reference>
<dbReference type="PROSITE" id="PS51160">
    <property type="entry name" value="ACYLPHOSPHATASE_3"/>
    <property type="match status" value="1"/>
</dbReference>
<dbReference type="GO" id="GO:0003998">
    <property type="term" value="F:acylphosphatase activity"/>
    <property type="evidence" value="ECO:0007669"/>
    <property type="project" value="UniProtKB-EC"/>
</dbReference>
<name>A0A5K1IR62_9ACTN</name>
<dbReference type="InterPro" id="IPR001792">
    <property type="entry name" value="Acylphosphatase-like_dom"/>
</dbReference>
<dbReference type="PANTHER" id="PTHR47268">
    <property type="entry name" value="ACYLPHOSPHATASE"/>
    <property type="match status" value="1"/>
</dbReference>
<gene>
    <name evidence="8" type="primary">acyP</name>
    <name evidence="8" type="ORF">JKKLCJKK_00172</name>
</gene>
<feature type="active site" evidence="5">
    <location>
        <position position="83"/>
    </location>
</feature>
<sequence length="139" mass="15895">MGIFERMMEHARQFERESGIPEEDVERSGRISPCEAELISKLSSTEGAVRLALLFSGSVQGVGFRWTNQELARDRNLTGWVRNLPDGTVDMETQGAAKSVAAHLERLHAYYRRFGSRIWLESFDELPRVEGESDFEVRF</sequence>
<feature type="domain" description="Acylphosphatase-like" evidence="7">
    <location>
        <begin position="50"/>
        <end position="139"/>
    </location>
</feature>
<dbReference type="GeneID" id="77465164"/>
<evidence type="ECO:0000256" key="5">
    <source>
        <dbReference type="PROSITE-ProRule" id="PRU00520"/>
    </source>
</evidence>
<evidence type="ECO:0000256" key="6">
    <source>
        <dbReference type="RuleBase" id="RU004168"/>
    </source>
</evidence>
<dbReference type="Proteomes" id="UP000405524">
    <property type="component" value="Unassembled WGS sequence"/>
</dbReference>
<dbReference type="Gene3D" id="3.30.70.100">
    <property type="match status" value="1"/>
</dbReference>
<dbReference type="Pfam" id="PF00708">
    <property type="entry name" value="Acylphosphatase"/>
    <property type="match status" value="1"/>
</dbReference>
<protein>
    <recommendedName>
        <fullName evidence="3 5">acylphosphatase</fullName>
        <ecNumber evidence="2 5">3.6.1.7</ecNumber>
    </recommendedName>
</protein>
<keyword evidence="5 8" id="KW-0378">Hydrolase</keyword>
<evidence type="ECO:0000256" key="3">
    <source>
        <dbReference type="ARBA" id="ARBA00015991"/>
    </source>
</evidence>
<evidence type="ECO:0000256" key="2">
    <source>
        <dbReference type="ARBA" id="ARBA00012150"/>
    </source>
</evidence>